<keyword evidence="3 6" id="KW-0812">Transmembrane</keyword>
<reference evidence="7" key="2">
    <citation type="journal article" date="2023" name="Science">
        <title>Genomic signatures of disease resistance in endangered staghorn corals.</title>
        <authorList>
            <person name="Vollmer S.V."/>
            <person name="Selwyn J.D."/>
            <person name="Despard B.A."/>
            <person name="Roesel C.L."/>
        </authorList>
    </citation>
    <scope>NUCLEOTIDE SEQUENCE</scope>
    <source>
        <strain evidence="7">K2</strain>
    </source>
</reference>
<evidence type="ECO:0000256" key="6">
    <source>
        <dbReference type="SAM" id="Phobius"/>
    </source>
</evidence>
<evidence type="ECO:0000256" key="1">
    <source>
        <dbReference type="ARBA" id="ARBA00004141"/>
    </source>
</evidence>
<feature type="transmembrane region" description="Helical" evidence="6">
    <location>
        <begin position="226"/>
        <end position="248"/>
    </location>
</feature>
<dbReference type="InterPro" id="IPR018781">
    <property type="entry name" value="TPRA1/CAND2/CAND8"/>
</dbReference>
<evidence type="ECO:0000313" key="7">
    <source>
        <dbReference type="EMBL" id="KAK2553907.1"/>
    </source>
</evidence>
<sequence length="296" mass="33435">MPTNQSYVSTTSVPKDIEGGFCRSILLGNITRHSAIKNFDVILLVPNFLFLVFLVYKIGKAQVQLHRIKCPIVKTVSFMVFLVCSVGIARCFVSMLLSSIHLDKGAKDDLPTKILWLLLDCFQLAVELSVIIFGLWADTPRIDVENNEKINFCYCFVGRKNTCPAIKACSACVYFLIVILPFTKLREHYIIPARRSFYVYCGILAVVDLVQGVGGLLLCEKVKGSLCILEGTMFVYYALFGPLVYWSFLKDFFASNRSFHELTVGDDYAGYVNSTLPSDDRINESSDEYTSEYYQK</sequence>
<dbReference type="AlphaFoldDB" id="A0AAD9UY19"/>
<protein>
    <submittedName>
        <fullName evidence="7">Transmembrane protein adipocyte-associated 1-like protein</fullName>
    </submittedName>
</protein>
<evidence type="ECO:0000256" key="5">
    <source>
        <dbReference type="ARBA" id="ARBA00023136"/>
    </source>
</evidence>
<dbReference type="PANTHER" id="PTHR15876">
    <property type="entry name" value="TRANSMEMBRANE PROTEIN ADIPOCYTE-ASSOCIATED 1"/>
    <property type="match status" value="1"/>
</dbReference>
<evidence type="ECO:0000256" key="3">
    <source>
        <dbReference type="ARBA" id="ARBA00022692"/>
    </source>
</evidence>
<name>A0AAD9UY19_ACRCE</name>
<dbReference type="Pfam" id="PF10160">
    <property type="entry name" value="Tmemb_40"/>
    <property type="match status" value="2"/>
</dbReference>
<proteinExistence type="inferred from homology"/>
<accession>A0AAD9UY19</accession>
<dbReference type="PANTHER" id="PTHR15876:SF8">
    <property type="entry name" value="TRANSMEMBRANE PROTEIN ADIPOCYTE-ASSOCIATED 1"/>
    <property type="match status" value="1"/>
</dbReference>
<gene>
    <name evidence="7" type="ORF">P5673_024602</name>
</gene>
<feature type="transmembrane region" description="Helical" evidence="6">
    <location>
        <begin position="41"/>
        <end position="59"/>
    </location>
</feature>
<evidence type="ECO:0000256" key="2">
    <source>
        <dbReference type="ARBA" id="ARBA00010125"/>
    </source>
</evidence>
<feature type="transmembrane region" description="Helical" evidence="6">
    <location>
        <begin position="80"/>
        <end position="102"/>
    </location>
</feature>
<feature type="transmembrane region" description="Helical" evidence="6">
    <location>
        <begin position="114"/>
        <end position="137"/>
    </location>
</feature>
<feature type="transmembrane region" description="Helical" evidence="6">
    <location>
        <begin position="197"/>
        <end position="219"/>
    </location>
</feature>
<comment type="similarity">
    <text evidence="2">Belongs to the UPF0359 family.</text>
</comment>
<keyword evidence="5 6" id="KW-0472">Membrane</keyword>
<dbReference type="EMBL" id="JARQWQ010000073">
    <property type="protein sequence ID" value="KAK2553907.1"/>
    <property type="molecule type" value="Genomic_DNA"/>
</dbReference>
<evidence type="ECO:0000313" key="8">
    <source>
        <dbReference type="Proteomes" id="UP001249851"/>
    </source>
</evidence>
<reference evidence="7" key="1">
    <citation type="journal article" date="2023" name="G3 (Bethesda)">
        <title>Whole genome assembly and annotation of the endangered Caribbean coral Acropora cervicornis.</title>
        <authorList>
            <person name="Selwyn J.D."/>
            <person name="Vollmer S.V."/>
        </authorList>
    </citation>
    <scope>NUCLEOTIDE SEQUENCE</scope>
    <source>
        <strain evidence="7">K2</strain>
    </source>
</reference>
<dbReference type="GO" id="GO:0004930">
    <property type="term" value="F:G protein-coupled receptor activity"/>
    <property type="evidence" value="ECO:0007669"/>
    <property type="project" value="TreeGrafter"/>
</dbReference>
<dbReference type="GO" id="GO:0005886">
    <property type="term" value="C:plasma membrane"/>
    <property type="evidence" value="ECO:0007669"/>
    <property type="project" value="TreeGrafter"/>
</dbReference>
<dbReference type="Proteomes" id="UP001249851">
    <property type="component" value="Unassembled WGS sequence"/>
</dbReference>
<comment type="caution">
    <text evidence="7">The sequence shown here is derived from an EMBL/GenBank/DDBJ whole genome shotgun (WGS) entry which is preliminary data.</text>
</comment>
<evidence type="ECO:0000256" key="4">
    <source>
        <dbReference type="ARBA" id="ARBA00022989"/>
    </source>
</evidence>
<comment type="subcellular location">
    <subcellularLocation>
        <location evidence="1">Membrane</location>
        <topology evidence="1">Multi-pass membrane protein</topology>
    </subcellularLocation>
</comment>
<organism evidence="7 8">
    <name type="scientific">Acropora cervicornis</name>
    <name type="common">Staghorn coral</name>
    <dbReference type="NCBI Taxonomy" id="6130"/>
    <lineage>
        <taxon>Eukaryota</taxon>
        <taxon>Metazoa</taxon>
        <taxon>Cnidaria</taxon>
        <taxon>Anthozoa</taxon>
        <taxon>Hexacorallia</taxon>
        <taxon>Scleractinia</taxon>
        <taxon>Astrocoeniina</taxon>
        <taxon>Acroporidae</taxon>
        <taxon>Acropora</taxon>
    </lineage>
</organism>
<keyword evidence="4 6" id="KW-1133">Transmembrane helix</keyword>
<feature type="transmembrane region" description="Helical" evidence="6">
    <location>
        <begin position="165"/>
        <end position="185"/>
    </location>
</feature>
<keyword evidence="8" id="KW-1185">Reference proteome</keyword>